<feature type="transmembrane region" description="Helical" evidence="7">
    <location>
        <begin position="124"/>
        <end position="148"/>
    </location>
</feature>
<keyword evidence="5 7" id="KW-1133">Transmembrane helix</keyword>
<proteinExistence type="inferred from homology"/>
<dbReference type="Proteomes" id="UP000537862">
    <property type="component" value="Unassembled WGS sequence"/>
</dbReference>
<gene>
    <name evidence="10" type="ORF">HKX39_00525</name>
</gene>
<name>A0A849P1Z9_9BURK</name>
<keyword evidence="6 7" id="KW-0472">Membrane</keyword>
<evidence type="ECO:0000256" key="3">
    <source>
        <dbReference type="ARBA" id="ARBA00022448"/>
    </source>
</evidence>
<dbReference type="Gene3D" id="3.30.70.1350">
    <property type="entry name" value="Cation efflux protein, cytoplasmic domain"/>
    <property type="match status" value="1"/>
</dbReference>
<protein>
    <submittedName>
        <fullName evidence="10">Cation transporter</fullName>
    </submittedName>
</protein>
<evidence type="ECO:0000256" key="1">
    <source>
        <dbReference type="ARBA" id="ARBA00004141"/>
    </source>
</evidence>
<comment type="caution">
    <text evidence="10">The sequence shown here is derived from an EMBL/GenBank/DDBJ whole genome shotgun (WGS) entry which is preliminary data.</text>
</comment>
<dbReference type="InterPro" id="IPR002524">
    <property type="entry name" value="Cation_efflux"/>
</dbReference>
<sequence>MESIPVHQDNLALARKRAASKSTWVSVIVNLLLSIAQIIIGIFSASTALISDAIHSLSDLVSDFAVLIANKFSDSPADESHPYGHYRFENIASLFIGLLLLAVGVSMIWNGGERLLSGTANLPAIHYSALIVAGIVLIAKELLFRYLLAVGKKVDSSMLIVNAWHARSDALSSLIVLIAIAANLVGINWADIVASIIVGAMITKMGGEFTWKSIHQLSDHATDEEERKLIEQTIISTPGISGFHHLRTRKSGDFTHIDVHLEFPGTMSVKEAHEIALDVSNRLKSKKHNIIEVVTHFDPI</sequence>
<dbReference type="PANTHER" id="PTHR43840">
    <property type="entry name" value="MITOCHONDRIAL METAL TRANSPORTER 1-RELATED"/>
    <property type="match status" value="1"/>
</dbReference>
<feature type="domain" description="Cation efflux protein transmembrane" evidence="8">
    <location>
        <begin position="24"/>
        <end position="217"/>
    </location>
</feature>
<comment type="similarity">
    <text evidence="2">Belongs to the cation diffusion facilitator (CDF) transporter (TC 2.A.4) family.</text>
</comment>
<organism evidence="10 11">
    <name type="scientific">Pelistega suis</name>
    <dbReference type="NCBI Taxonomy" id="1631957"/>
    <lineage>
        <taxon>Bacteria</taxon>
        <taxon>Pseudomonadati</taxon>
        <taxon>Pseudomonadota</taxon>
        <taxon>Betaproteobacteria</taxon>
        <taxon>Burkholderiales</taxon>
        <taxon>Alcaligenaceae</taxon>
        <taxon>Pelistega</taxon>
    </lineage>
</organism>
<dbReference type="Pfam" id="PF01545">
    <property type="entry name" value="Cation_efflux"/>
    <property type="match status" value="1"/>
</dbReference>
<keyword evidence="3" id="KW-0813">Transport</keyword>
<dbReference type="InterPro" id="IPR027469">
    <property type="entry name" value="Cation_efflux_TMD_sf"/>
</dbReference>
<dbReference type="SUPFAM" id="SSF161111">
    <property type="entry name" value="Cation efflux protein transmembrane domain-like"/>
    <property type="match status" value="1"/>
</dbReference>
<evidence type="ECO:0000259" key="8">
    <source>
        <dbReference type="Pfam" id="PF01545"/>
    </source>
</evidence>
<evidence type="ECO:0000256" key="5">
    <source>
        <dbReference type="ARBA" id="ARBA00022989"/>
    </source>
</evidence>
<evidence type="ECO:0000256" key="4">
    <source>
        <dbReference type="ARBA" id="ARBA00022692"/>
    </source>
</evidence>
<dbReference type="Gene3D" id="1.20.1510.10">
    <property type="entry name" value="Cation efflux protein transmembrane domain"/>
    <property type="match status" value="1"/>
</dbReference>
<comment type="subcellular location">
    <subcellularLocation>
        <location evidence="1">Membrane</location>
        <topology evidence="1">Multi-pass membrane protein</topology>
    </subcellularLocation>
</comment>
<dbReference type="AlphaFoldDB" id="A0A849P1Z9"/>
<feature type="transmembrane region" description="Helical" evidence="7">
    <location>
        <begin position="24"/>
        <end position="50"/>
    </location>
</feature>
<keyword evidence="11" id="KW-1185">Reference proteome</keyword>
<dbReference type="PANTHER" id="PTHR43840:SF15">
    <property type="entry name" value="MITOCHONDRIAL METAL TRANSPORTER 1-RELATED"/>
    <property type="match status" value="1"/>
</dbReference>
<feature type="transmembrane region" description="Helical" evidence="7">
    <location>
        <begin position="174"/>
        <end position="202"/>
    </location>
</feature>
<dbReference type="GO" id="GO:0008324">
    <property type="term" value="F:monoatomic cation transmembrane transporter activity"/>
    <property type="evidence" value="ECO:0007669"/>
    <property type="project" value="InterPro"/>
</dbReference>
<evidence type="ECO:0000256" key="2">
    <source>
        <dbReference type="ARBA" id="ARBA00008114"/>
    </source>
</evidence>
<evidence type="ECO:0000259" key="9">
    <source>
        <dbReference type="Pfam" id="PF16916"/>
    </source>
</evidence>
<accession>A0A849P1Z9</accession>
<dbReference type="InterPro" id="IPR027470">
    <property type="entry name" value="Cation_efflux_CTD"/>
</dbReference>
<dbReference type="Pfam" id="PF16916">
    <property type="entry name" value="ZT_dimer"/>
    <property type="match status" value="1"/>
</dbReference>
<feature type="domain" description="Cation efflux protein cytoplasmic" evidence="9">
    <location>
        <begin position="223"/>
        <end position="299"/>
    </location>
</feature>
<dbReference type="RefSeq" id="WP_171679366.1">
    <property type="nucleotide sequence ID" value="NZ_JABGBN010000001.1"/>
</dbReference>
<evidence type="ECO:0000256" key="7">
    <source>
        <dbReference type="SAM" id="Phobius"/>
    </source>
</evidence>
<keyword evidence="4 7" id="KW-0812">Transmembrane</keyword>
<dbReference type="FunFam" id="1.20.1510.10:FF:000006">
    <property type="entry name" value="Divalent cation efflux transporter"/>
    <property type="match status" value="1"/>
</dbReference>
<evidence type="ECO:0000313" key="11">
    <source>
        <dbReference type="Proteomes" id="UP000537862"/>
    </source>
</evidence>
<dbReference type="EMBL" id="JABGBN010000001">
    <property type="protein sequence ID" value="NOL50661.1"/>
    <property type="molecule type" value="Genomic_DNA"/>
</dbReference>
<reference evidence="10 11" key="1">
    <citation type="submission" date="2020-05" db="EMBL/GenBank/DDBJ databases">
        <authorList>
            <person name="Niu N."/>
        </authorList>
    </citation>
    <scope>NUCLEOTIDE SEQUENCE [LARGE SCALE GENOMIC DNA]</scope>
    <source>
        <strain evidence="10 11">3340-03</strain>
    </source>
</reference>
<dbReference type="NCBIfam" id="TIGR01297">
    <property type="entry name" value="CDF"/>
    <property type="match status" value="1"/>
</dbReference>
<evidence type="ECO:0000313" key="10">
    <source>
        <dbReference type="EMBL" id="NOL50661.1"/>
    </source>
</evidence>
<dbReference type="InterPro" id="IPR050291">
    <property type="entry name" value="CDF_Transporter"/>
</dbReference>
<dbReference type="SUPFAM" id="SSF160240">
    <property type="entry name" value="Cation efflux protein cytoplasmic domain-like"/>
    <property type="match status" value="1"/>
</dbReference>
<evidence type="ECO:0000256" key="6">
    <source>
        <dbReference type="ARBA" id="ARBA00023136"/>
    </source>
</evidence>
<dbReference type="GO" id="GO:0016020">
    <property type="term" value="C:membrane"/>
    <property type="evidence" value="ECO:0007669"/>
    <property type="project" value="UniProtKB-SubCell"/>
</dbReference>
<dbReference type="InterPro" id="IPR036837">
    <property type="entry name" value="Cation_efflux_CTD_sf"/>
</dbReference>
<dbReference type="InterPro" id="IPR058533">
    <property type="entry name" value="Cation_efflux_TM"/>
</dbReference>
<feature type="transmembrane region" description="Helical" evidence="7">
    <location>
        <begin position="91"/>
        <end position="112"/>
    </location>
</feature>